<proteinExistence type="predicted"/>
<sequence length="76" mass="8265">MARPDEELAPGDPAGRPDPDERDLEAPPEDAAEQAMSASPEPEPAPVASPSRSFEVGEWDAMEQSIVIDIEDDYDR</sequence>
<feature type="region of interest" description="Disordered" evidence="1">
    <location>
        <begin position="1"/>
        <end position="58"/>
    </location>
</feature>
<dbReference type="RefSeq" id="WP_239676797.1">
    <property type="nucleotide sequence ID" value="NZ_CP070499.1"/>
</dbReference>
<reference evidence="2" key="1">
    <citation type="submission" date="2021-02" db="EMBL/GenBank/DDBJ databases">
        <title>Natrosporangium hydrolyticum gen. nov., sp. nov, a haloalkaliphilic actinobacterium from a soda solonchak soil.</title>
        <authorList>
            <person name="Sorokin D.Y."/>
            <person name="Khijniak T.V."/>
            <person name="Zakharycheva A.P."/>
            <person name="Boueva O.V."/>
            <person name="Ariskina E.V."/>
            <person name="Hahnke R.L."/>
            <person name="Bunk B."/>
            <person name="Sproer C."/>
            <person name="Schumann P."/>
            <person name="Evtushenko L.I."/>
            <person name="Kublanov I.V."/>
        </authorList>
    </citation>
    <scope>NUCLEOTIDE SEQUENCE</scope>
    <source>
        <strain evidence="2">DSM 106523</strain>
    </source>
</reference>
<dbReference type="AlphaFoldDB" id="A0A895YLA0"/>
<feature type="compositionally biased region" description="Acidic residues" evidence="1">
    <location>
        <begin position="20"/>
        <end position="32"/>
    </location>
</feature>
<evidence type="ECO:0000313" key="2">
    <source>
        <dbReference type="EMBL" id="QSB14648.1"/>
    </source>
</evidence>
<dbReference type="EMBL" id="CP070499">
    <property type="protein sequence ID" value="QSB14648.1"/>
    <property type="molecule type" value="Genomic_DNA"/>
</dbReference>
<accession>A0A895YLA0</accession>
<name>A0A895YLA0_9ACTN</name>
<dbReference type="KEGG" id="nhy:JQS43_24830"/>
<organism evidence="2 3">
    <name type="scientific">Natronosporangium hydrolyticum</name>
    <dbReference type="NCBI Taxonomy" id="2811111"/>
    <lineage>
        <taxon>Bacteria</taxon>
        <taxon>Bacillati</taxon>
        <taxon>Actinomycetota</taxon>
        <taxon>Actinomycetes</taxon>
        <taxon>Micromonosporales</taxon>
        <taxon>Micromonosporaceae</taxon>
        <taxon>Natronosporangium</taxon>
    </lineage>
</organism>
<dbReference type="Proteomes" id="UP000662857">
    <property type="component" value="Chromosome"/>
</dbReference>
<protein>
    <submittedName>
        <fullName evidence="2">Uncharacterized protein</fullName>
    </submittedName>
</protein>
<gene>
    <name evidence="2" type="ORF">JQS43_24830</name>
</gene>
<keyword evidence="3" id="KW-1185">Reference proteome</keyword>
<evidence type="ECO:0000313" key="3">
    <source>
        <dbReference type="Proteomes" id="UP000662857"/>
    </source>
</evidence>
<evidence type="ECO:0000256" key="1">
    <source>
        <dbReference type="SAM" id="MobiDB-lite"/>
    </source>
</evidence>